<dbReference type="GO" id="GO:0003677">
    <property type="term" value="F:DNA binding"/>
    <property type="evidence" value="ECO:0007669"/>
    <property type="project" value="UniProtKB-KW"/>
</dbReference>
<feature type="domain" description="DNA helicase DnaB-like N-terminal" evidence="3">
    <location>
        <begin position="11"/>
        <end position="105"/>
    </location>
</feature>
<name>A0A1G6SZX0_9MICO</name>
<evidence type="ECO:0000256" key="1">
    <source>
        <dbReference type="ARBA" id="ARBA00022705"/>
    </source>
</evidence>
<evidence type="ECO:0000259" key="3">
    <source>
        <dbReference type="Pfam" id="PF00772"/>
    </source>
</evidence>
<evidence type="ECO:0000313" key="5">
    <source>
        <dbReference type="Proteomes" id="UP000199039"/>
    </source>
</evidence>
<keyword evidence="2" id="KW-0238">DNA-binding</keyword>
<protein>
    <submittedName>
        <fullName evidence="4">DnaB-like helicase N terminal domain-containing protein</fullName>
    </submittedName>
</protein>
<gene>
    <name evidence="4" type="ORF">SAMN05216410_2985</name>
</gene>
<feature type="domain" description="DNA helicase DnaB-like N-terminal" evidence="3">
    <location>
        <begin position="202"/>
        <end position="262"/>
    </location>
</feature>
<dbReference type="InterPro" id="IPR036185">
    <property type="entry name" value="DNA_heli_DnaB-like_N_sf"/>
</dbReference>
<dbReference type="GO" id="GO:0005829">
    <property type="term" value="C:cytosol"/>
    <property type="evidence" value="ECO:0007669"/>
    <property type="project" value="TreeGrafter"/>
</dbReference>
<organism evidence="4 5">
    <name type="scientific">Sanguibacter gelidistatuariae</name>
    <dbReference type="NCBI Taxonomy" id="1814289"/>
    <lineage>
        <taxon>Bacteria</taxon>
        <taxon>Bacillati</taxon>
        <taxon>Actinomycetota</taxon>
        <taxon>Actinomycetes</taxon>
        <taxon>Micrococcales</taxon>
        <taxon>Sanguibacteraceae</taxon>
        <taxon>Sanguibacter</taxon>
    </lineage>
</organism>
<dbReference type="PANTHER" id="PTHR30153">
    <property type="entry name" value="REPLICATIVE DNA HELICASE DNAB"/>
    <property type="match status" value="1"/>
</dbReference>
<dbReference type="GO" id="GO:0003678">
    <property type="term" value="F:DNA helicase activity"/>
    <property type="evidence" value="ECO:0007669"/>
    <property type="project" value="InterPro"/>
</dbReference>
<dbReference type="EMBL" id="FMYH01000006">
    <property type="protein sequence ID" value="SDD22422.1"/>
    <property type="molecule type" value="Genomic_DNA"/>
</dbReference>
<dbReference type="InterPro" id="IPR007693">
    <property type="entry name" value="DNA_helicase_DnaB-like_N"/>
</dbReference>
<dbReference type="OrthoDB" id="2970604at2"/>
<dbReference type="SUPFAM" id="SSF48024">
    <property type="entry name" value="N-terminal domain of DnaB helicase"/>
    <property type="match status" value="2"/>
</dbReference>
<keyword evidence="4" id="KW-0378">Hydrolase</keyword>
<dbReference type="GO" id="GO:0006260">
    <property type="term" value="P:DNA replication"/>
    <property type="evidence" value="ECO:0007669"/>
    <property type="project" value="UniProtKB-KW"/>
</dbReference>
<evidence type="ECO:0000313" key="4">
    <source>
        <dbReference type="EMBL" id="SDD22422.1"/>
    </source>
</evidence>
<evidence type="ECO:0000256" key="2">
    <source>
        <dbReference type="ARBA" id="ARBA00023125"/>
    </source>
</evidence>
<dbReference type="Gene3D" id="1.10.860.10">
    <property type="entry name" value="DNAb Helicase, Chain A"/>
    <property type="match status" value="2"/>
</dbReference>
<dbReference type="STRING" id="1814289.SAMN05216410_2985"/>
<dbReference type="PANTHER" id="PTHR30153:SF2">
    <property type="entry name" value="REPLICATIVE DNA HELICASE"/>
    <property type="match status" value="1"/>
</dbReference>
<sequence length="378" mass="40947">MQFQDDIIAYTERAALGALMLDGDQLAQVSRWLRATDFADPWHGEVFKTLLELHRAGGTTDPQALGAALAERIRPRLADLPRIHEVLAATPERPDTLTYTRHVAETGMRREVGLQGVLLEAGALGAAQAGESRTMTGTCDLVDAALDTVQERWDRSRGRTPTAGLGPVRLRAMAQDPARFLRADRQVTAGPRRDVGVERVNERRLMASLMLHPSAIGGVAEWLTPANLTDLACRAQFTAMLDLTRTCTGVDPVTVMWETQKLVHVAQEPVDLAAVRAAVEEVRLHGEAPERLAANVAGDQLRRIAENATFHIRTQAGNSMLDVGEAIGVGRAFTTTLRRVATALPHERLDTGDRHLALVPTPALDNAAGQASAAVMSR</sequence>
<keyword evidence="4" id="KW-0347">Helicase</keyword>
<proteinExistence type="predicted"/>
<keyword evidence="4" id="KW-0067">ATP-binding</keyword>
<dbReference type="RefSeq" id="WP_139185824.1">
    <property type="nucleotide sequence ID" value="NZ_FMYH01000006.1"/>
</dbReference>
<dbReference type="AlphaFoldDB" id="A0A1G6SZX0"/>
<dbReference type="Pfam" id="PF00772">
    <property type="entry name" value="DnaB"/>
    <property type="match status" value="2"/>
</dbReference>
<accession>A0A1G6SZX0</accession>
<keyword evidence="1" id="KW-0235">DNA replication</keyword>
<reference evidence="4 5" key="1">
    <citation type="submission" date="2016-09" db="EMBL/GenBank/DDBJ databases">
        <authorList>
            <person name="Capua I."/>
            <person name="De Benedictis P."/>
            <person name="Joannis T."/>
            <person name="Lombin L.H."/>
            <person name="Cattoli G."/>
        </authorList>
    </citation>
    <scope>NUCLEOTIDE SEQUENCE [LARGE SCALE GENOMIC DNA]</scope>
    <source>
        <strain evidence="4 5">ISLP-3</strain>
    </source>
</reference>
<dbReference type="Proteomes" id="UP000199039">
    <property type="component" value="Unassembled WGS sequence"/>
</dbReference>
<dbReference type="InterPro" id="IPR016136">
    <property type="entry name" value="DNA_helicase_N/primase_C"/>
</dbReference>
<dbReference type="GO" id="GO:0005524">
    <property type="term" value="F:ATP binding"/>
    <property type="evidence" value="ECO:0007669"/>
    <property type="project" value="InterPro"/>
</dbReference>
<keyword evidence="4" id="KW-0547">Nucleotide-binding</keyword>
<keyword evidence="5" id="KW-1185">Reference proteome</keyword>